<evidence type="ECO:0000256" key="1">
    <source>
        <dbReference type="SAM" id="Coils"/>
    </source>
</evidence>
<keyword evidence="1" id="KW-0175">Coiled coil</keyword>
<dbReference type="eggNOG" id="COG3122">
    <property type="taxonomic scope" value="Bacteria"/>
</dbReference>
<evidence type="ECO:0000313" key="3">
    <source>
        <dbReference type="Proteomes" id="UP000000602"/>
    </source>
</evidence>
<sequence length="195" mass="22421">MILFFLLNINTINNVMSNPFQDQFLKLGLVDKKQVTKSKKVQHQKKKQKVAKNAAPVVDENALLAQEAQEKKRIRAQELNRQREEKLRKREAMAAVKQIITQNRIEKDKKGLAYHFTDDKKIQRIFVAKEVADQLSKGRLGIVAFAAGYEVVNRAVIEKIESLATGTFVFIAEMTADLDEEDPYAEYQIPDDLMW</sequence>
<dbReference type="KEGG" id="dps:DP0078"/>
<reference evidence="3" key="1">
    <citation type="journal article" date="2004" name="Environ. Microbiol.">
        <title>The genome of Desulfotalea psychrophila, a sulfate-reducing bacterium from permanently cold Arctic sediments.</title>
        <authorList>
            <person name="Rabus R."/>
            <person name="Ruepp A."/>
            <person name="Frickey T."/>
            <person name="Rattei T."/>
            <person name="Fartmann B."/>
            <person name="Stark M."/>
            <person name="Bauer M."/>
            <person name="Zibat A."/>
            <person name="Lombardot T."/>
            <person name="Becker I."/>
            <person name="Amann J."/>
            <person name="Gellner K."/>
            <person name="Teeling H."/>
            <person name="Leuschner W.D."/>
            <person name="Gloeckner F.-O."/>
            <person name="Lupas A.N."/>
            <person name="Amann R."/>
            <person name="Klenk H.-P."/>
        </authorList>
    </citation>
    <scope>NUCLEOTIDE SEQUENCE [LARGE SCALE GENOMIC DNA]</scope>
    <source>
        <strain evidence="3">DSM 12343 / LSv54</strain>
    </source>
</reference>
<name>Q6AS68_DESPS</name>
<dbReference type="EMBL" id="CR522870">
    <property type="protein sequence ID" value="CAG34807.1"/>
    <property type="molecule type" value="Genomic_DNA"/>
</dbReference>
<protein>
    <recommendedName>
        <fullName evidence="4">Nucleoprotein/polynucleotide-associated enzyme</fullName>
    </recommendedName>
</protein>
<organism evidence="2 3">
    <name type="scientific">Desulfotalea psychrophila (strain LSv54 / DSM 12343)</name>
    <dbReference type="NCBI Taxonomy" id="177439"/>
    <lineage>
        <taxon>Bacteria</taxon>
        <taxon>Pseudomonadati</taxon>
        <taxon>Thermodesulfobacteriota</taxon>
        <taxon>Desulfobulbia</taxon>
        <taxon>Desulfobulbales</taxon>
        <taxon>Desulfocapsaceae</taxon>
        <taxon>Desulfotalea</taxon>
    </lineage>
</organism>
<proteinExistence type="predicted"/>
<dbReference type="Proteomes" id="UP000000602">
    <property type="component" value="Chromosome"/>
</dbReference>
<dbReference type="AlphaFoldDB" id="Q6AS68"/>
<accession>Q6AS68</accession>
<gene>
    <name evidence="2" type="ordered locus">DP0078</name>
</gene>
<dbReference type="OrthoDB" id="5431835at2"/>
<dbReference type="Pfam" id="PF09831">
    <property type="entry name" value="DUF2058"/>
    <property type="match status" value="1"/>
</dbReference>
<dbReference type="HOGENOM" id="CLU_098678_2_1_7"/>
<evidence type="ECO:0000313" key="2">
    <source>
        <dbReference type="EMBL" id="CAG34807.1"/>
    </source>
</evidence>
<feature type="coiled-coil region" evidence="1">
    <location>
        <begin position="65"/>
        <end position="96"/>
    </location>
</feature>
<dbReference type="InterPro" id="IPR018636">
    <property type="entry name" value="DUF2058"/>
</dbReference>
<evidence type="ECO:0008006" key="4">
    <source>
        <dbReference type="Google" id="ProtNLM"/>
    </source>
</evidence>
<dbReference type="STRING" id="177439.DP0078"/>
<keyword evidence="3" id="KW-1185">Reference proteome</keyword>